<comment type="cofactor">
    <cofactor evidence="1">
        <name>Mn(2+)</name>
        <dbReference type="ChEBI" id="CHEBI:29035"/>
    </cofactor>
</comment>
<keyword evidence="5" id="KW-0460">Magnesium</keyword>
<dbReference type="GO" id="GO:0010945">
    <property type="term" value="F:coenzyme A diphosphatase activity"/>
    <property type="evidence" value="ECO:0007669"/>
    <property type="project" value="InterPro"/>
</dbReference>
<dbReference type="EMBL" id="VYDA01000623">
    <property type="protein sequence ID" value="MYH63476.1"/>
    <property type="molecule type" value="Genomic_DNA"/>
</dbReference>
<dbReference type="PROSITE" id="PS51462">
    <property type="entry name" value="NUDIX"/>
    <property type="match status" value="1"/>
</dbReference>
<organism evidence="8">
    <name type="scientific">Caldilineaceae bacterium SB0675_bin_29</name>
    <dbReference type="NCBI Taxonomy" id="2605266"/>
    <lineage>
        <taxon>Bacteria</taxon>
        <taxon>Bacillati</taxon>
        <taxon>Chloroflexota</taxon>
        <taxon>Caldilineae</taxon>
        <taxon>Caldilineales</taxon>
        <taxon>Caldilineaceae</taxon>
    </lineage>
</organism>
<evidence type="ECO:0000256" key="5">
    <source>
        <dbReference type="ARBA" id="ARBA00022842"/>
    </source>
</evidence>
<dbReference type="AlphaFoldDB" id="A0A6B1G7Z3"/>
<dbReference type="InterPro" id="IPR000086">
    <property type="entry name" value="NUDIX_hydrolase_dom"/>
</dbReference>
<dbReference type="SUPFAM" id="SSF55811">
    <property type="entry name" value="Nudix"/>
    <property type="match status" value="1"/>
</dbReference>
<dbReference type="InterPro" id="IPR015797">
    <property type="entry name" value="NUDIX_hydrolase-like_dom_sf"/>
</dbReference>
<dbReference type="PANTHER" id="PTHR12992:SF11">
    <property type="entry name" value="MITOCHONDRIAL COENZYME A DIPHOSPHATASE NUDT8"/>
    <property type="match status" value="1"/>
</dbReference>
<evidence type="ECO:0000256" key="3">
    <source>
        <dbReference type="ARBA" id="ARBA00022723"/>
    </source>
</evidence>
<dbReference type="Gene3D" id="3.90.79.10">
    <property type="entry name" value="Nucleoside Triphosphate Pyrophosphohydrolase"/>
    <property type="match status" value="1"/>
</dbReference>
<sequence length="196" mass="21769">MAPLPRPGWHPDDRPDEPARQSGVLVLLYSLKGRLNLPLILRPTYDGTHSGQVAFPGGGFEKRDSDLTDTALRETHEELGIAPKDVQVLGALTELYIRPSNYEVYPTVGRLKAKPVFRPDPSEVAQLLEVPLATLLDPTNQRREQWQLADRSALVPYYAIQSQTIWGATAMILSELLTIVRHCQPNGDGFGSLFSE</sequence>
<name>A0A6B1G7Z3_9CHLR</name>
<reference evidence="8" key="1">
    <citation type="submission" date="2019-09" db="EMBL/GenBank/DDBJ databases">
        <title>Characterisation of the sponge microbiome using genome-centric metagenomics.</title>
        <authorList>
            <person name="Engelberts J.P."/>
            <person name="Robbins S.J."/>
            <person name="De Goeij J.M."/>
            <person name="Aranda M."/>
            <person name="Bell S.C."/>
            <person name="Webster N.S."/>
        </authorList>
    </citation>
    <scope>NUCLEOTIDE SEQUENCE</scope>
    <source>
        <strain evidence="8">SB0675_bin_29</strain>
    </source>
</reference>
<dbReference type="InterPro" id="IPR045121">
    <property type="entry name" value="CoAse"/>
</dbReference>
<keyword evidence="6" id="KW-0464">Manganese</keyword>
<evidence type="ECO:0000259" key="7">
    <source>
        <dbReference type="PROSITE" id="PS51462"/>
    </source>
</evidence>
<accession>A0A6B1G7Z3</accession>
<evidence type="ECO:0000256" key="4">
    <source>
        <dbReference type="ARBA" id="ARBA00022801"/>
    </source>
</evidence>
<dbReference type="CDD" id="cd03426">
    <property type="entry name" value="NUDIX_CoAse_Nudt7"/>
    <property type="match status" value="1"/>
</dbReference>
<protein>
    <submittedName>
        <fullName evidence="8">CoA pyrophosphatase</fullName>
    </submittedName>
</protein>
<keyword evidence="4" id="KW-0378">Hydrolase</keyword>
<keyword evidence="3" id="KW-0479">Metal-binding</keyword>
<dbReference type="GO" id="GO:0046872">
    <property type="term" value="F:metal ion binding"/>
    <property type="evidence" value="ECO:0007669"/>
    <property type="project" value="UniProtKB-KW"/>
</dbReference>
<comment type="caution">
    <text evidence="8">The sequence shown here is derived from an EMBL/GenBank/DDBJ whole genome shotgun (WGS) entry which is preliminary data.</text>
</comment>
<evidence type="ECO:0000256" key="1">
    <source>
        <dbReference type="ARBA" id="ARBA00001936"/>
    </source>
</evidence>
<evidence type="ECO:0000256" key="6">
    <source>
        <dbReference type="ARBA" id="ARBA00023211"/>
    </source>
</evidence>
<gene>
    <name evidence="8" type="ORF">F4148_17575</name>
</gene>
<evidence type="ECO:0000256" key="2">
    <source>
        <dbReference type="ARBA" id="ARBA00001946"/>
    </source>
</evidence>
<dbReference type="Pfam" id="PF00293">
    <property type="entry name" value="NUDIX"/>
    <property type="match status" value="1"/>
</dbReference>
<feature type="domain" description="Nudix hydrolase" evidence="7">
    <location>
        <begin position="19"/>
        <end position="154"/>
    </location>
</feature>
<proteinExistence type="predicted"/>
<evidence type="ECO:0000313" key="8">
    <source>
        <dbReference type="EMBL" id="MYH63476.1"/>
    </source>
</evidence>
<dbReference type="PANTHER" id="PTHR12992">
    <property type="entry name" value="NUDIX HYDROLASE"/>
    <property type="match status" value="1"/>
</dbReference>
<comment type="cofactor">
    <cofactor evidence="2">
        <name>Mg(2+)</name>
        <dbReference type="ChEBI" id="CHEBI:18420"/>
    </cofactor>
</comment>